<feature type="domain" description="NAD(P)-binding" evidence="1">
    <location>
        <begin position="8"/>
        <end position="195"/>
    </location>
</feature>
<dbReference type="EMBL" id="KZ107849">
    <property type="protein sequence ID" value="OSS47308.1"/>
    <property type="molecule type" value="Genomic_DNA"/>
</dbReference>
<dbReference type="AlphaFoldDB" id="A0A1Y2LWI1"/>
<evidence type="ECO:0000259" key="1">
    <source>
        <dbReference type="Pfam" id="PF13460"/>
    </source>
</evidence>
<dbReference type="OMA" id="FGPENYV"/>
<reference evidence="2 3" key="1">
    <citation type="journal article" date="2017" name="Genome Announc.">
        <title>Genome sequence of the saprophytic ascomycete Epicoccum nigrum ICMP 19927 strain isolated from New Zealand.</title>
        <authorList>
            <person name="Fokin M."/>
            <person name="Fleetwood D."/>
            <person name="Weir B.S."/>
            <person name="Villas-Boas S.G."/>
        </authorList>
    </citation>
    <scope>NUCLEOTIDE SEQUENCE [LARGE SCALE GENOMIC DNA]</scope>
    <source>
        <strain evidence="2 3">ICMP 19927</strain>
    </source>
</reference>
<dbReference type="InterPro" id="IPR016040">
    <property type="entry name" value="NAD(P)-bd_dom"/>
</dbReference>
<dbReference type="InParanoid" id="A0A1Y2LWI1"/>
<dbReference type="STRING" id="105696.A0A1Y2LWI1"/>
<evidence type="ECO:0000313" key="3">
    <source>
        <dbReference type="Proteomes" id="UP000193240"/>
    </source>
</evidence>
<protein>
    <recommendedName>
        <fullName evidence="1">NAD(P)-binding domain-containing protein</fullName>
    </recommendedName>
</protein>
<dbReference type="Proteomes" id="UP000193240">
    <property type="component" value="Unassembled WGS sequence"/>
</dbReference>
<dbReference type="InterPro" id="IPR036291">
    <property type="entry name" value="NAD(P)-bd_dom_sf"/>
</dbReference>
<gene>
    <name evidence="2" type="ORF">B5807_09989</name>
</gene>
<dbReference type="PANTHER" id="PTHR43162:SF1">
    <property type="entry name" value="PRESTALK A DIFFERENTIATION PROTEIN A"/>
    <property type="match status" value="1"/>
</dbReference>
<name>A0A1Y2LWI1_EPING</name>
<sequence length="310" mass="33727">MDPVIVFGPTGQVGSVAALTASSLGTTVWLAMRNTSKPIPGLSQSSEKEGQFQRVYADLEKPSTVSQAVHTAGAKRAFIYLVHHAVDHLAGAIKAMKDAGVDFVVFLSSFTIYTTQALRDIDKDDLLPYVHAQVEANLEDVFGADAYVAVRPGCFITNLLSEKEGIIKNDVSLYGAEFEQDSVDPRDVGRVVGHILVSGPKKGQKKVYVYGPQVRSGYECVVTIGRLLGKDLKVTILDAKEAYDNYIRAGMPLSFANYSAKTLGTKGPDKGNGERFPKYREGVENVKLYTGKPPVEFDEWVNENKALFGA</sequence>
<organism evidence="2 3">
    <name type="scientific">Epicoccum nigrum</name>
    <name type="common">Soil fungus</name>
    <name type="synonym">Epicoccum purpurascens</name>
    <dbReference type="NCBI Taxonomy" id="105696"/>
    <lineage>
        <taxon>Eukaryota</taxon>
        <taxon>Fungi</taxon>
        <taxon>Dikarya</taxon>
        <taxon>Ascomycota</taxon>
        <taxon>Pezizomycotina</taxon>
        <taxon>Dothideomycetes</taxon>
        <taxon>Pleosporomycetidae</taxon>
        <taxon>Pleosporales</taxon>
        <taxon>Pleosporineae</taxon>
        <taxon>Didymellaceae</taxon>
        <taxon>Epicoccum</taxon>
    </lineage>
</organism>
<keyword evidence="3" id="KW-1185">Reference proteome</keyword>
<dbReference type="Gene3D" id="3.40.50.720">
    <property type="entry name" value="NAD(P)-binding Rossmann-like Domain"/>
    <property type="match status" value="1"/>
</dbReference>
<dbReference type="SUPFAM" id="SSF51735">
    <property type="entry name" value="NAD(P)-binding Rossmann-fold domains"/>
    <property type="match status" value="1"/>
</dbReference>
<dbReference type="InterPro" id="IPR051604">
    <property type="entry name" value="Ergot_Alk_Oxidoreductase"/>
</dbReference>
<proteinExistence type="predicted"/>
<dbReference type="PANTHER" id="PTHR43162">
    <property type="match status" value="1"/>
</dbReference>
<accession>A0A1Y2LWI1</accession>
<evidence type="ECO:0000313" key="2">
    <source>
        <dbReference type="EMBL" id="OSS47308.1"/>
    </source>
</evidence>
<dbReference type="Pfam" id="PF13460">
    <property type="entry name" value="NAD_binding_10"/>
    <property type="match status" value="1"/>
</dbReference>